<dbReference type="SFLD" id="SFLDS00003">
    <property type="entry name" value="Haloacid_Dehalogenase"/>
    <property type="match status" value="1"/>
</dbReference>
<dbReference type="AlphaFoldDB" id="A0A0S6U5N1"/>
<name>A0A0S6U5N1_CLOBO</name>
<protein>
    <submittedName>
        <fullName evidence="1">HAD superfamily hydrolase</fullName>
    </submittedName>
</protein>
<evidence type="ECO:0000313" key="1">
    <source>
        <dbReference type="EMBL" id="GAE02165.1"/>
    </source>
</evidence>
<dbReference type="NCBIfam" id="TIGR01484">
    <property type="entry name" value="HAD-SF-IIB"/>
    <property type="match status" value="1"/>
</dbReference>
<dbReference type="PROSITE" id="PS01228">
    <property type="entry name" value="COF_1"/>
    <property type="match status" value="1"/>
</dbReference>
<dbReference type="InterPro" id="IPR006379">
    <property type="entry name" value="HAD-SF_hydro_IIB"/>
</dbReference>
<proteinExistence type="predicted"/>
<dbReference type="Gene3D" id="3.30.1240.10">
    <property type="match status" value="1"/>
</dbReference>
<dbReference type="GO" id="GO:0005829">
    <property type="term" value="C:cytosol"/>
    <property type="evidence" value="ECO:0007669"/>
    <property type="project" value="TreeGrafter"/>
</dbReference>
<dbReference type="NCBIfam" id="TIGR00099">
    <property type="entry name" value="Cof-subfamily"/>
    <property type="match status" value="1"/>
</dbReference>
<dbReference type="Pfam" id="PF08282">
    <property type="entry name" value="Hydrolase_3"/>
    <property type="match status" value="1"/>
</dbReference>
<dbReference type="InterPro" id="IPR023214">
    <property type="entry name" value="HAD_sf"/>
</dbReference>
<dbReference type="GO" id="GO:0016791">
    <property type="term" value="F:phosphatase activity"/>
    <property type="evidence" value="ECO:0007669"/>
    <property type="project" value="TreeGrafter"/>
</dbReference>
<dbReference type="PANTHER" id="PTHR10000:SF55">
    <property type="entry name" value="5-AMINO-6-(5-PHOSPHO-D-RIBITYLAMINO)URACIL PHOSPHATASE YCSE"/>
    <property type="match status" value="1"/>
</dbReference>
<dbReference type="PROSITE" id="PS01229">
    <property type="entry name" value="COF_2"/>
    <property type="match status" value="1"/>
</dbReference>
<dbReference type="InterPro" id="IPR036412">
    <property type="entry name" value="HAD-like_sf"/>
</dbReference>
<dbReference type="RefSeq" id="WP_051394135.1">
    <property type="nucleotide sequence ID" value="NZ_DF384213.1"/>
</dbReference>
<dbReference type="SFLD" id="SFLDG01144">
    <property type="entry name" value="C2.B.4:_PGP_Like"/>
    <property type="match status" value="1"/>
</dbReference>
<dbReference type="Proteomes" id="UP000054164">
    <property type="component" value="Unassembled WGS sequence"/>
</dbReference>
<dbReference type="SFLD" id="SFLDG01140">
    <property type="entry name" value="C2.B:_Phosphomannomutase_and_P"/>
    <property type="match status" value="1"/>
</dbReference>
<dbReference type="HOGENOM" id="CLU_044146_1_3_9"/>
<dbReference type="Gene3D" id="3.40.50.1000">
    <property type="entry name" value="HAD superfamily/HAD-like"/>
    <property type="match status" value="1"/>
</dbReference>
<dbReference type="PANTHER" id="PTHR10000">
    <property type="entry name" value="PHOSPHOSERINE PHOSPHATASE"/>
    <property type="match status" value="1"/>
</dbReference>
<reference evidence="1" key="1">
    <citation type="submission" date="2013-10" db="EMBL/GenBank/DDBJ databases">
        <title>Draft genome sequence of Clostridium botulinum type B strain Osaka05.</title>
        <authorList>
            <person name="Sakaguchi Y."/>
            <person name="Hosomi K."/>
            <person name="Uchiyama J."/>
            <person name="Ogura Y."/>
            <person name="Sakaguchi M."/>
            <person name="Kohda T."/>
            <person name="Mukamoto M."/>
            <person name="Misawa N."/>
            <person name="Matsuzaki S."/>
            <person name="Hayashi T."/>
            <person name="Kozaki S."/>
        </authorList>
    </citation>
    <scope>NUCLEOTIDE SEQUENCE</scope>
    <source>
        <strain evidence="1">Osaka05</strain>
    </source>
</reference>
<dbReference type="InterPro" id="IPR000150">
    <property type="entry name" value="Cof"/>
</dbReference>
<keyword evidence="1" id="KW-0378">Hydrolase</keyword>
<organism evidence="1">
    <name type="scientific">Clostridium botulinum B str. Osaka05</name>
    <dbReference type="NCBI Taxonomy" id="1407017"/>
    <lineage>
        <taxon>Bacteria</taxon>
        <taxon>Bacillati</taxon>
        <taxon>Bacillota</taxon>
        <taxon>Clostridia</taxon>
        <taxon>Eubacteriales</taxon>
        <taxon>Clostridiaceae</taxon>
        <taxon>Clostridium</taxon>
    </lineage>
</organism>
<dbReference type="EMBL" id="DF384213">
    <property type="protein sequence ID" value="GAE02165.1"/>
    <property type="molecule type" value="Genomic_DNA"/>
</dbReference>
<dbReference type="GO" id="GO:0000287">
    <property type="term" value="F:magnesium ion binding"/>
    <property type="evidence" value="ECO:0007669"/>
    <property type="project" value="TreeGrafter"/>
</dbReference>
<accession>A0A0S6U5N1</accession>
<sequence length="286" mass="32550">MIKLIALDLDGTLLNNKSIISNENRDAIRYAQNKGVEITISTGRPHFDVCSICEKANISTHIIGNNGASIHFKDKKKLYSIGIDKNDVKEILHWLTDKNFYYEVSTNKAIYTPFNGKDMLKIEADKVISSNPKSVNIEEIYEYCEKQLIQSGFVFVDNYKEILSKDDDFYNILTFSFDEKKRKAGMDYFKNLDKFSVFSSGNHNFEIVNKHTSKGASLERLASNLNISLEETMAFGDNYNDISMFEKVKYSVAMGNADKNIKSICKLVADTNHNNGVAKMIYRFIG</sequence>
<dbReference type="SUPFAM" id="SSF56784">
    <property type="entry name" value="HAD-like"/>
    <property type="match status" value="1"/>
</dbReference>
<dbReference type="CDD" id="cd07516">
    <property type="entry name" value="HAD_Pase"/>
    <property type="match status" value="1"/>
</dbReference>
<gene>
    <name evidence="1" type="ORF">CBO05C_1855</name>
</gene>